<evidence type="ECO:0000256" key="1">
    <source>
        <dbReference type="SAM" id="MobiDB-lite"/>
    </source>
</evidence>
<dbReference type="InterPro" id="IPR002048">
    <property type="entry name" value="EF_hand_dom"/>
</dbReference>
<name>A0A8J2X4C2_9STRA</name>
<dbReference type="EMBL" id="CAKKNE010000006">
    <property type="protein sequence ID" value="CAH0380069.1"/>
    <property type="molecule type" value="Genomic_DNA"/>
</dbReference>
<protein>
    <recommendedName>
        <fullName evidence="2">EF-hand domain-containing protein</fullName>
    </recommendedName>
</protein>
<feature type="domain" description="EF-hand" evidence="2">
    <location>
        <begin position="21"/>
        <end position="56"/>
    </location>
</feature>
<feature type="compositionally biased region" description="Basic and acidic residues" evidence="1">
    <location>
        <begin position="389"/>
        <end position="408"/>
    </location>
</feature>
<sequence length="408" mass="45128">MDGVDRDEGMLLDAASTATRSAGEKLRSVFERHDKRGRGKITVEAFEEALERLGVLRHHRRACARRFATRGKADYNDFCRFAALSDDAALARALADVASGLRVRDAEDLLEPLLEADPRGAGVVPVAVFRDVFLRDWRAKTTELRLQQLASRFALPDDASVVDYELLVRHLAAALATAKCKAKRGRRTRFAPEPTRHSKPPKRGQPLDGEEPWFARPASQSYGRRRSNDEDRDKTYFELSLSPARNRRASPRKARPRKDESDDDEEALYAPPTKNRAPDALSSAIADRRIGLNSAGSPPTFCAPAPDDHLFAGAPVDAKPSRRSLDLSSKKTWACAVCYYAGNGEKDMECGICYAANPASAKGRAELLGLENAAAGRVVRECVDDDDVWRDTASPRRSPENSPRGWRD</sequence>
<evidence type="ECO:0000259" key="2">
    <source>
        <dbReference type="PROSITE" id="PS50222"/>
    </source>
</evidence>
<proteinExistence type="predicted"/>
<dbReference type="Proteomes" id="UP000789595">
    <property type="component" value="Unassembled WGS sequence"/>
</dbReference>
<organism evidence="3 4">
    <name type="scientific">Pelagomonas calceolata</name>
    <dbReference type="NCBI Taxonomy" id="35677"/>
    <lineage>
        <taxon>Eukaryota</taxon>
        <taxon>Sar</taxon>
        <taxon>Stramenopiles</taxon>
        <taxon>Ochrophyta</taxon>
        <taxon>Pelagophyceae</taxon>
        <taxon>Pelagomonadales</taxon>
        <taxon>Pelagomonadaceae</taxon>
        <taxon>Pelagomonas</taxon>
    </lineage>
</organism>
<dbReference type="GO" id="GO:0005509">
    <property type="term" value="F:calcium ion binding"/>
    <property type="evidence" value="ECO:0007669"/>
    <property type="project" value="InterPro"/>
</dbReference>
<dbReference type="SUPFAM" id="SSF47473">
    <property type="entry name" value="EF-hand"/>
    <property type="match status" value="1"/>
</dbReference>
<feature type="region of interest" description="Disordered" evidence="1">
    <location>
        <begin position="388"/>
        <end position="408"/>
    </location>
</feature>
<reference evidence="3" key="1">
    <citation type="submission" date="2021-11" db="EMBL/GenBank/DDBJ databases">
        <authorList>
            <consortium name="Genoscope - CEA"/>
            <person name="William W."/>
        </authorList>
    </citation>
    <scope>NUCLEOTIDE SEQUENCE</scope>
</reference>
<evidence type="ECO:0000313" key="4">
    <source>
        <dbReference type="Proteomes" id="UP000789595"/>
    </source>
</evidence>
<comment type="caution">
    <text evidence="3">The sequence shown here is derived from an EMBL/GenBank/DDBJ whole genome shotgun (WGS) entry which is preliminary data.</text>
</comment>
<dbReference type="Gene3D" id="1.10.238.10">
    <property type="entry name" value="EF-hand"/>
    <property type="match status" value="1"/>
</dbReference>
<feature type="compositionally biased region" description="Basic and acidic residues" evidence="1">
    <location>
        <begin position="226"/>
        <end position="236"/>
    </location>
</feature>
<dbReference type="InterPro" id="IPR011992">
    <property type="entry name" value="EF-hand-dom_pair"/>
</dbReference>
<evidence type="ECO:0000313" key="3">
    <source>
        <dbReference type="EMBL" id="CAH0380069.1"/>
    </source>
</evidence>
<gene>
    <name evidence="3" type="ORF">PECAL_6P17060</name>
</gene>
<feature type="compositionally biased region" description="Basic residues" evidence="1">
    <location>
        <begin position="245"/>
        <end position="256"/>
    </location>
</feature>
<keyword evidence="4" id="KW-1185">Reference proteome</keyword>
<accession>A0A8J2X4C2</accession>
<dbReference type="AlphaFoldDB" id="A0A8J2X4C2"/>
<dbReference type="PROSITE" id="PS50222">
    <property type="entry name" value="EF_HAND_2"/>
    <property type="match status" value="1"/>
</dbReference>
<feature type="region of interest" description="Disordered" evidence="1">
    <location>
        <begin position="183"/>
        <end position="280"/>
    </location>
</feature>